<dbReference type="InterPro" id="IPR011990">
    <property type="entry name" value="TPR-like_helical_dom_sf"/>
</dbReference>
<evidence type="ECO:0008006" key="4">
    <source>
        <dbReference type="Google" id="ProtNLM"/>
    </source>
</evidence>
<keyword evidence="1" id="KW-0812">Transmembrane</keyword>
<sequence length="128" mass="14444">MKMLRSLIQDGYTALIEQRCRSAAQAFTELLNGLDPQKIKQLNLAMINYVLVVYGLAVSLLGIGQPEELSEAENQFKRIIEHYPNEGLDCLAYCGIGKVYLKKNRFLEALNHFEKAKTLICRLPGVLT</sequence>
<dbReference type="OMA" id="THFEQAK"/>
<keyword evidence="3" id="KW-1185">Reference proteome</keyword>
<dbReference type="SUPFAM" id="SSF48452">
    <property type="entry name" value="TPR-like"/>
    <property type="match status" value="1"/>
</dbReference>
<dbReference type="GeneTree" id="ENSGT00940000154465"/>
<dbReference type="Proteomes" id="UP000694385">
    <property type="component" value="Unassembled WGS sequence"/>
</dbReference>
<reference evidence="2" key="1">
    <citation type="submission" date="2025-08" db="UniProtKB">
        <authorList>
            <consortium name="Ensembl"/>
        </authorList>
    </citation>
    <scope>IDENTIFICATION</scope>
</reference>
<reference evidence="2" key="2">
    <citation type="submission" date="2025-09" db="UniProtKB">
        <authorList>
            <consortium name="Ensembl"/>
        </authorList>
    </citation>
    <scope>IDENTIFICATION</scope>
</reference>
<dbReference type="AlphaFoldDB" id="A0A8C5P246"/>
<feature type="transmembrane region" description="Helical" evidence="1">
    <location>
        <begin position="46"/>
        <end position="64"/>
    </location>
</feature>
<dbReference type="GO" id="GO:0006511">
    <property type="term" value="P:ubiquitin-dependent protein catabolic process"/>
    <property type="evidence" value="ECO:0007669"/>
    <property type="project" value="TreeGrafter"/>
</dbReference>
<dbReference type="PANTHER" id="PTHR17550">
    <property type="entry name" value="E3 UBIQUITIN-PROTEIN LIGASE TTC3"/>
    <property type="match status" value="1"/>
</dbReference>
<dbReference type="Gene3D" id="1.25.40.10">
    <property type="entry name" value="Tetratricopeptide repeat domain"/>
    <property type="match status" value="1"/>
</dbReference>
<dbReference type="Ensembl" id="ENSJJAT00000023045.1">
    <property type="protein sequence ID" value="ENSJJAP00000016533.1"/>
    <property type="gene ID" value="ENSJJAG00000018355.1"/>
</dbReference>
<proteinExistence type="predicted"/>
<protein>
    <recommendedName>
        <fullName evidence="4">Tetratricopeptide repeat protein</fullName>
    </recommendedName>
</protein>
<evidence type="ECO:0000313" key="2">
    <source>
        <dbReference type="Ensembl" id="ENSJJAP00000016533.1"/>
    </source>
</evidence>
<evidence type="ECO:0000313" key="3">
    <source>
        <dbReference type="Proteomes" id="UP000694385"/>
    </source>
</evidence>
<organism evidence="2 3">
    <name type="scientific">Jaculus jaculus</name>
    <name type="common">Lesser Egyptian jerboa</name>
    <dbReference type="NCBI Taxonomy" id="51337"/>
    <lineage>
        <taxon>Eukaryota</taxon>
        <taxon>Metazoa</taxon>
        <taxon>Chordata</taxon>
        <taxon>Craniata</taxon>
        <taxon>Vertebrata</taxon>
        <taxon>Euteleostomi</taxon>
        <taxon>Mammalia</taxon>
        <taxon>Eutheria</taxon>
        <taxon>Euarchontoglires</taxon>
        <taxon>Glires</taxon>
        <taxon>Rodentia</taxon>
        <taxon>Myomorpha</taxon>
        <taxon>Dipodoidea</taxon>
        <taxon>Dipodidae</taxon>
        <taxon>Dipodinae</taxon>
        <taxon>Jaculus</taxon>
    </lineage>
</organism>
<evidence type="ECO:0000256" key="1">
    <source>
        <dbReference type="SAM" id="Phobius"/>
    </source>
</evidence>
<keyword evidence="1" id="KW-0472">Membrane</keyword>
<name>A0A8C5P246_JACJA</name>
<dbReference type="PANTHER" id="PTHR17550:SF4">
    <property type="entry name" value="E3 UBIQUITIN-PROTEIN LIGASE TTC3"/>
    <property type="match status" value="1"/>
</dbReference>
<dbReference type="FunFam" id="1.25.40.10:FF:000203">
    <property type="entry name" value="E3 ubiquitin-protein ligase TTC3 isoform X2"/>
    <property type="match status" value="1"/>
</dbReference>
<dbReference type="GO" id="GO:0004842">
    <property type="term" value="F:ubiquitin-protein transferase activity"/>
    <property type="evidence" value="ECO:0007669"/>
    <property type="project" value="TreeGrafter"/>
</dbReference>
<keyword evidence="1" id="KW-1133">Transmembrane helix</keyword>
<accession>A0A8C5P246</accession>